<gene>
    <name evidence="2" type="primary">tagF</name>
    <name evidence="2" type="ORF">JJJ17_03390</name>
</gene>
<evidence type="ECO:0000256" key="1">
    <source>
        <dbReference type="SAM" id="MobiDB-lite"/>
    </source>
</evidence>
<proteinExistence type="predicted"/>
<accession>A0A934VTQ1</accession>
<dbReference type="EMBL" id="JAEPRQ010000001">
    <property type="protein sequence ID" value="MBK4214966.1"/>
    <property type="molecule type" value="Genomic_DNA"/>
</dbReference>
<dbReference type="Pfam" id="PF09867">
    <property type="entry name" value="TagF_N"/>
    <property type="match status" value="1"/>
</dbReference>
<keyword evidence="3" id="KW-1185">Reference proteome</keyword>
<dbReference type="InterPro" id="IPR038225">
    <property type="entry name" value="TagF_sf"/>
</dbReference>
<organism evidence="2 3">
    <name type="scientific">Paracoccus caeni</name>
    <dbReference type="NCBI Taxonomy" id="657651"/>
    <lineage>
        <taxon>Bacteria</taxon>
        <taxon>Pseudomonadati</taxon>
        <taxon>Pseudomonadota</taxon>
        <taxon>Alphaproteobacteria</taxon>
        <taxon>Rhodobacterales</taxon>
        <taxon>Paracoccaceae</taxon>
        <taxon>Paracoccus</taxon>
    </lineage>
</organism>
<sequence length="243" mass="25942">MPAEHRLSLGVTGLYGKHPAFGDFIAAGVVDDALQPLGDWLQQSLGAWRASVGEDWQPHFDRTPQFAFWIGGALAGGFPLRGVWSPSRDRAGRRFPLLILQVGGPAPIADPSQDFYAMAGQALNDYLNSPRFEPRDAAERLQNVLPKPVDQPQPNWPTFWALNPSMTPQDLLAGLGAADHAHASAWRSYWWFTANEGAGTGLLACHGMPGPSELGWLFAGGVAQPEPAPQNDPVAAGSTGGSA</sequence>
<evidence type="ECO:0000313" key="2">
    <source>
        <dbReference type="EMBL" id="MBK4214966.1"/>
    </source>
</evidence>
<comment type="caution">
    <text evidence="2">The sequence shown here is derived from an EMBL/GenBank/DDBJ whole genome shotgun (WGS) entry which is preliminary data.</text>
</comment>
<evidence type="ECO:0000313" key="3">
    <source>
        <dbReference type="Proteomes" id="UP000640485"/>
    </source>
</evidence>
<dbReference type="AlphaFoldDB" id="A0A934VTQ1"/>
<dbReference type="Proteomes" id="UP000640485">
    <property type="component" value="Unassembled WGS sequence"/>
</dbReference>
<reference evidence="2" key="1">
    <citation type="submission" date="2021-01" db="EMBL/GenBank/DDBJ databases">
        <title>Paracoccus amoyensis sp. nov., isolated from the surface seawater along the coast of Xiamen Island, China.</title>
        <authorList>
            <person name="Lyu L."/>
        </authorList>
    </citation>
    <scope>NUCLEOTIDE SEQUENCE</scope>
    <source>
        <strain evidence="2">MJ17</strain>
    </source>
</reference>
<feature type="region of interest" description="Disordered" evidence="1">
    <location>
        <begin position="222"/>
        <end position="243"/>
    </location>
</feature>
<dbReference type="Gene3D" id="3.40.1730.10">
    <property type="entry name" value="pa0076 domain"/>
    <property type="match status" value="1"/>
</dbReference>
<dbReference type="InterPro" id="IPR017748">
    <property type="entry name" value="TagF"/>
</dbReference>
<protein>
    <submittedName>
        <fullName evidence="2">Type VI secretion system-associated protein TagF</fullName>
    </submittedName>
</protein>
<dbReference type="NCBIfam" id="TIGR03373">
    <property type="entry name" value="VI_minor_4"/>
    <property type="match status" value="1"/>
</dbReference>
<name>A0A934VTQ1_9RHOB</name>
<dbReference type="RefSeq" id="WP_200683776.1">
    <property type="nucleotide sequence ID" value="NZ_JAEPRQ010000001.1"/>
</dbReference>